<dbReference type="InterPro" id="IPR010264">
    <property type="entry name" value="Self-incomp_S1"/>
</dbReference>
<evidence type="ECO:0000313" key="8">
    <source>
        <dbReference type="Proteomes" id="UP001165190"/>
    </source>
</evidence>
<evidence type="ECO:0000256" key="5">
    <source>
        <dbReference type="ARBA" id="ARBA00022729"/>
    </source>
</evidence>
<evidence type="ECO:0000256" key="4">
    <source>
        <dbReference type="ARBA" id="ARBA00022525"/>
    </source>
</evidence>
<feature type="signal peptide" evidence="6">
    <location>
        <begin position="1"/>
        <end position="26"/>
    </location>
</feature>
<keyword evidence="4 6" id="KW-0964">Secreted</keyword>
<protein>
    <recommendedName>
        <fullName evidence="6">S-protein homolog</fullName>
    </recommendedName>
</protein>
<dbReference type="GO" id="GO:0005576">
    <property type="term" value="C:extracellular region"/>
    <property type="evidence" value="ECO:0007669"/>
    <property type="project" value="UniProtKB-SubCell"/>
</dbReference>
<dbReference type="GO" id="GO:0060320">
    <property type="term" value="P:rejection of self pollen"/>
    <property type="evidence" value="ECO:0007669"/>
    <property type="project" value="UniProtKB-KW"/>
</dbReference>
<organism evidence="7 8">
    <name type="scientific">Hibiscus trionum</name>
    <name type="common">Flower of an hour</name>
    <dbReference type="NCBI Taxonomy" id="183268"/>
    <lineage>
        <taxon>Eukaryota</taxon>
        <taxon>Viridiplantae</taxon>
        <taxon>Streptophyta</taxon>
        <taxon>Embryophyta</taxon>
        <taxon>Tracheophyta</taxon>
        <taxon>Spermatophyta</taxon>
        <taxon>Magnoliopsida</taxon>
        <taxon>eudicotyledons</taxon>
        <taxon>Gunneridae</taxon>
        <taxon>Pentapetalae</taxon>
        <taxon>rosids</taxon>
        <taxon>malvids</taxon>
        <taxon>Malvales</taxon>
        <taxon>Malvaceae</taxon>
        <taxon>Malvoideae</taxon>
        <taxon>Hibiscus</taxon>
    </lineage>
</organism>
<dbReference type="AlphaFoldDB" id="A0A9W7MH43"/>
<proteinExistence type="inferred from homology"/>
<keyword evidence="8" id="KW-1185">Reference proteome</keyword>
<evidence type="ECO:0000313" key="7">
    <source>
        <dbReference type="EMBL" id="GMJ04073.1"/>
    </source>
</evidence>
<dbReference type="EMBL" id="BSYR01000038">
    <property type="protein sequence ID" value="GMJ04073.1"/>
    <property type="molecule type" value="Genomic_DNA"/>
</dbReference>
<evidence type="ECO:0000256" key="3">
    <source>
        <dbReference type="ARBA" id="ARBA00022471"/>
    </source>
</evidence>
<comment type="similarity">
    <text evidence="2 6">Belongs to the plant self-incompatibility (S1) protein family.</text>
</comment>
<evidence type="ECO:0000256" key="1">
    <source>
        <dbReference type="ARBA" id="ARBA00004613"/>
    </source>
</evidence>
<keyword evidence="5 6" id="KW-0732">Signal</keyword>
<evidence type="ECO:0000256" key="2">
    <source>
        <dbReference type="ARBA" id="ARBA00005581"/>
    </source>
</evidence>
<keyword evidence="3 6" id="KW-0713">Self-incompatibility</keyword>
<name>A0A9W7MH43_HIBTR</name>
<evidence type="ECO:0000256" key="6">
    <source>
        <dbReference type="RuleBase" id="RU367044"/>
    </source>
</evidence>
<feature type="chain" id="PRO_5041021324" description="S-protein homolog" evidence="6">
    <location>
        <begin position="27"/>
        <end position="143"/>
    </location>
</feature>
<dbReference type="PANTHER" id="PTHR31232:SF155">
    <property type="entry name" value="PLANT SELF-INCOMPATIBILITY PROTEIN S1 FAMILY"/>
    <property type="match status" value="1"/>
</dbReference>
<gene>
    <name evidence="7" type="ORF">HRI_004076500</name>
</gene>
<dbReference type="OrthoDB" id="929995at2759"/>
<dbReference type="Proteomes" id="UP001165190">
    <property type="component" value="Unassembled WGS sequence"/>
</dbReference>
<accession>A0A9W7MH43</accession>
<sequence length="143" mass="16545">MGISSVNLVVLFVWICLLSHVKYGEAIDEYKYTVHITNNLGNSNQLTTHCYTNGSDLGVHVLSTSQEFQWTLHRGLWVPKTYWCDMTAENRSKTVQVFYDMKAFTDMCADKGLGECFWSVRDDGFYLKDDEHGNWKLIVDWNS</sequence>
<comment type="subcellular location">
    <subcellularLocation>
        <location evidence="1 6">Secreted</location>
    </subcellularLocation>
</comment>
<dbReference type="PANTHER" id="PTHR31232">
    <property type="match status" value="1"/>
</dbReference>
<dbReference type="Pfam" id="PF05938">
    <property type="entry name" value="Self-incomp_S1"/>
    <property type="match status" value="1"/>
</dbReference>
<reference evidence="7" key="1">
    <citation type="submission" date="2023-05" db="EMBL/GenBank/DDBJ databases">
        <title>Genome and transcriptome analyses reveal genes involved in the formation of fine ridges on petal epidermal cells in Hibiscus trionum.</title>
        <authorList>
            <person name="Koshimizu S."/>
            <person name="Masuda S."/>
            <person name="Ishii T."/>
            <person name="Shirasu K."/>
            <person name="Hoshino A."/>
            <person name="Arita M."/>
        </authorList>
    </citation>
    <scope>NUCLEOTIDE SEQUENCE</scope>
    <source>
        <strain evidence="7">Hamamatsu line</strain>
    </source>
</reference>
<comment type="caution">
    <text evidence="7">The sequence shown here is derived from an EMBL/GenBank/DDBJ whole genome shotgun (WGS) entry which is preliminary data.</text>
</comment>